<dbReference type="NCBIfam" id="TIGR01764">
    <property type="entry name" value="excise"/>
    <property type="match status" value="1"/>
</dbReference>
<keyword evidence="3" id="KW-1185">Reference proteome</keyword>
<dbReference type="EMBL" id="BSPL01000023">
    <property type="protein sequence ID" value="GLS73040.1"/>
    <property type="molecule type" value="Genomic_DNA"/>
</dbReference>
<sequence>MERTGAKTISIDEAAAWLGISRNGAYEAAKRGEIPTIKIGRLLKVPVVPFERMLGLSVSTSAEAA</sequence>
<dbReference type="InterPro" id="IPR041657">
    <property type="entry name" value="HTH_17"/>
</dbReference>
<accession>A0AA37TGH7</accession>
<evidence type="ECO:0000313" key="3">
    <source>
        <dbReference type="Proteomes" id="UP001157440"/>
    </source>
</evidence>
<dbReference type="Pfam" id="PF12728">
    <property type="entry name" value="HTH_17"/>
    <property type="match status" value="1"/>
</dbReference>
<gene>
    <name evidence="2" type="ORF">GCM10007890_50550</name>
</gene>
<name>A0AA37TGH7_9HYPH</name>
<comment type="caution">
    <text evidence="2">The sequence shown here is derived from an EMBL/GenBank/DDBJ whole genome shotgun (WGS) entry which is preliminary data.</text>
</comment>
<reference evidence="3" key="1">
    <citation type="journal article" date="2019" name="Int. J. Syst. Evol. Microbiol.">
        <title>The Global Catalogue of Microorganisms (GCM) 10K type strain sequencing project: providing services to taxonomists for standard genome sequencing and annotation.</title>
        <authorList>
            <consortium name="The Broad Institute Genomics Platform"/>
            <consortium name="The Broad Institute Genome Sequencing Center for Infectious Disease"/>
            <person name="Wu L."/>
            <person name="Ma J."/>
        </authorList>
    </citation>
    <scope>NUCLEOTIDE SEQUENCE [LARGE SCALE GENOMIC DNA]</scope>
    <source>
        <strain evidence="3">NBRC 103632</strain>
    </source>
</reference>
<dbReference type="AlphaFoldDB" id="A0AA37TGH7"/>
<organism evidence="2 3">
    <name type="scientific">Methylobacterium tardum</name>
    <dbReference type="NCBI Taxonomy" id="374432"/>
    <lineage>
        <taxon>Bacteria</taxon>
        <taxon>Pseudomonadati</taxon>
        <taxon>Pseudomonadota</taxon>
        <taxon>Alphaproteobacteria</taxon>
        <taxon>Hyphomicrobiales</taxon>
        <taxon>Methylobacteriaceae</taxon>
        <taxon>Methylobacterium</taxon>
    </lineage>
</organism>
<evidence type="ECO:0000313" key="2">
    <source>
        <dbReference type="EMBL" id="GLS73040.1"/>
    </source>
</evidence>
<evidence type="ECO:0000259" key="1">
    <source>
        <dbReference type="Pfam" id="PF12728"/>
    </source>
</evidence>
<dbReference type="Proteomes" id="UP001157440">
    <property type="component" value="Unassembled WGS sequence"/>
</dbReference>
<dbReference type="InterPro" id="IPR010093">
    <property type="entry name" value="SinI_DNA-bd"/>
</dbReference>
<proteinExistence type="predicted"/>
<protein>
    <recommendedName>
        <fullName evidence="1">Helix-turn-helix domain-containing protein</fullName>
    </recommendedName>
</protein>
<feature type="domain" description="Helix-turn-helix" evidence="1">
    <location>
        <begin position="10"/>
        <end position="47"/>
    </location>
</feature>
<dbReference type="GO" id="GO:0003677">
    <property type="term" value="F:DNA binding"/>
    <property type="evidence" value="ECO:0007669"/>
    <property type="project" value="InterPro"/>
</dbReference>